<dbReference type="InterPro" id="IPR036188">
    <property type="entry name" value="FAD/NAD-bd_sf"/>
</dbReference>
<dbReference type="EMBL" id="LAZR01031012">
    <property type="protein sequence ID" value="KKL54959.1"/>
    <property type="molecule type" value="Genomic_DNA"/>
</dbReference>
<dbReference type="InterPro" id="IPR051691">
    <property type="entry name" value="Metab_Enz_Cyan_OpOx_G3PDH"/>
</dbReference>
<dbReference type="PANTHER" id="PTHR42949">
    <property type="entry name" value="ANAEROBIC GLYCEROL-3-PHOSPHATE DEHYDROGENASE SUBUNIT B"/>
    <property type="match status" value="1"/>
</dbReference>
<feature type="non-terminal residue" evidence="3">
    <location>
        <position position="1"/>
    </location>
</feature>
<dbReference type="PRINTS" id="PR00411">
    <property type="entry name" value="PNDRDTASEI"/>
</dbReference>
<sequence length="258" mass="27570">VLAKNILIATGALEKGIFFKGWTKPGVIGAGAAQKMMHVHRVLPGRRVLVIGSGNVGLIVAYQLVQAGAEVVGVVEALPEVGGYQVHAGKIRRIKVPILTSHTIIEACGGSYVESAKIAKIDKNGNIIDGSEMEISCDLICLAVGLRPFDELIRATGIRMTYIGPIGGFVALHDEDMETSKKGIYVAGDITGIEEANTAMDEGRLAGVAVAEKLGCLKKEEVYTIKAEIRQRLASLRIGSFGVERAKAKQMIMDNFKK</sequence>
<dbReference type="AlphaFoldDB" id="A0A0F9D071"/>
<dbReference type="InterPro" id="IPR023753">
    <property type="entry name" value="FAD/NAD-binding_dom"/>
</dbReference>
<accession>A0A0F9D071</accession>
<comment type="caution">
    <text evidence="3">The sequence shown here is derived from an EMBL/GenBank/DDBJ whole genome shotgun (WGS) entry which is preliminary data.</text>
</comment>
<gene>
    <name evidence="3" type="ORF">LCGC14_2260230</name>
</gene>
<evidence type="ECO:0000256" key="1">
    <source>
        <dbReference type="ARBA" id="ARBA00023002"/>
    </source>
</evidence>
<dbReference type="GO" id="GO:0016491">
    <property type="term" value="F:oxidoreductase activity"/>
    <property type="evidence" value="ECO:0007669"/>
    <property type="project" value="UniProtKB-KW"/>
</dbReference>
<keyword evidence="1" id="KW-0560">Oxidoreductase</keyword>
<dbReference type="SUPFAM" id="SSF51905">
    <property type="entry name" value="FAD/NAD(P)-binding domain"/>
    <property type="match status" value="1"/>
</dbReference>
<proteinExistence type="predicted"/>
<dbReference type="Gene3D" id="3.50.50.60">
    <property type="entry name" value="FAD/NAD(P)-binding domain"/>
    <property type="match status" value="2"/>
</dbReference>
<evidence type="ECO:0000259" key="2">
    <source>
        <dbReference type="Pfam" id="PF07992"/>
    </source>
</evidence>
<reference evidence="3" key="1">
    <citation type="journal article" date="2015" name="Nature">
        <title>Complex archaea that bridge the gap between prokaryotes and eukaryotes.</title>
        <authorList>
            <person name="Spang A."/>
            <person name="Saw J.H."/>
            <person name="Jorgensen S.L."/>
            <person name="Zaremba-Niedzwiedzka K."/>
            <person name="Martijn J."/>
            <person name="Lind A.E."/>
            <person name="van Eijk R."/>
            <person name="Schleper C."/>
            <person name="Guy L."/>
            <person name="Ettema T.J."/>
        </authorList>
    </citation>
    <scope>NUCLEOTIDE SEQUENCE</scope>
</reference>
<protein>
    <recommendedName>
        <fullName evidence="2">FAD/NAD(P)-binding domain-containing protein</fullName>
    </recommendedName>
</protein>
<feature type="domain" description="FAD/NAD(P)-binding" evidence="2">
    <location>
        <begin position="3"/>
        <end position="203"/>
    </location>
</feature>
<dbReference type="PANTHER" id="PTHR42949:SF3">
    <property type="entry name" value="ANAEROBIC GLYCEROL-3-PHOSPHATE DEHYDROGENASE SUBUNIT B"/>
    <property type="match status" value="1"/>
</dbReference>
<evidence type="ECO:0000313" key="3">
    <source>
        <dbReference type="EMBL" id="KKL54959.1"/>
    </source>
</evidence>
<dbReference type="Pfam" id="PF07992">
    <property type="entry name" value="Pyr_redox_2"/>
    <property type="match status" value="1"/>
</dbReference>
<organism evidence="3">
    <name type="scientific">marine sediment metagenome</name>
    <dbReference type="NCBI Taxonomy" id="412755"/>
    <lineage>
        <taxon>unclassified sequences</taxon>
        <taxon>metagenomes</taxon>
        <taxon>ecological metagenomes</taxon>
    </lineage>
</organism>
<dbReference type="PRINTS" id="PR00368">
    <property type="entry name" value="FADPNR"/>
</dbReference>
<name>A0A0F9D071_9ZZZZ</name>